<evidence type="ECO:0000313" key="3">
    <source>
        <dbReference type="Proteomes" id="UP000268014"/>
    </source>
</evidence>
<gene>
    <name evidence="2" type="ORF">HPLM_LOCUS57</name>
</gene>
<dbReference type="STRING" id="6290.A0A0N4VS01"/>
<dbReference type="OrthoDB" id="6431454at2759"/>
<evidence type="ECO:0000313" key="4">
    <source>
        <dbReference type="WBParaSite" id="HPLM_0000005601-mRNA-1"/>
    </source>
</evidence>
<dbReference type="PANTHER" id="PTHR21517:SF3">
    <property type="entry name" value="APICAL JUNCTION COMPONENT 1 HOMOLOG"/>
    <property type="match status" value="1"/>
</dbReference>
<dbReference type="Proteomes" id="UP000268014">
    <property type="component" value="Unassembled WGS sequence"/>
</dbReference>
<reference evidence="4" key="1">
    <citation type="submission" date="2017-02" db="UniProtKB">
        <authorList>
            <consortium name="WormBaseParasite"/>
        </authorList>
    </citation>
    <scope>IDENTIFICATION</scope>
</reference>
<dbReference type="AlphaFoldDB" id="A0A0N4VS01"/>
<dbReference type="PANTHER" id="PTHR21517">
    <property type="entry name" value="APICAL JUNCTION COMPONENT 1 HOMOLOG"/>
    <property type="match status" value="1"/>
</dbReference>
<proteinExistence type="predicted"/>
<sequence>MPSCLSSIDSEKACDTEALKAQFMMKLVSEISLQDEFEAPSHTISGAISFEADKRRLLAEKEALSKRRRYLTSSETLQKLTKPPYFSRESLTTSKFTTKVERKMVERVDRKVWVDEVNALSQQVVPQSNDSTSEENVRDRVYNPNDLNRNGSARTSRYRAKMEKARREFIANGSDPNGMKVQWTV</sequence>
<reference evidence="2 3" key="2">
    <citation type="submission" date="2018-11" db="EMBL/GenBank/DDBJ databases">
        <authorList>
            <consortium name="Pathogen Informatics"/>
        </authorList>
    </citation>
    <scope>NUCLEOTIDE SEQUENCE [LARGE SCALE GENOMIC DNA]</scope>
    <source>
        <strain evidence="2 3">MHpl1</strain>
    </source>
</reference>
<dbReference type="GO" id="GO:0043296">
    <property type="term" value="C:apical junction complex"/>
    <property type="evidence" value="ECO:0007669"/>
    <property type="project" value="TreeGrafter"/>
</dbReference>
<dbReference type="InterPro" id="IPR038825">
    <property type="entry name" value="Apical_junction"/>
</dbReference>
<dbReference type="EMBL" id="UZAF01000023">
    <property type="protein sequence ID" value="VDO04251.1"/>
    <property type="molecule type" value="Genomic_DNA"/>
</dbReference>
<feature type="region of interest" description="Disordered" evidence="1">
    <location>
        <begin position="124"/>
        <end position="155"/>
    </location>
</feature>
<feature type="compositionally biased region" description="Polar residues" evidence="1">
    <location>
        <begin position="145"/>
        <end position="155"/>
    </location>
</feature>
<evidence type="ECO:0000313" key="2">
    <source>
        <dbReference type="EMBL" id="VDO04251.1"/>
    </source>
</evidence>
<dbReference type="GO" id="GO:0045216">
    <property type="term" value="P:cell-cell junction organization"/>
    <property type="evidence" value="ECO:0007669"/>
    <property type="project" value="InterPro"/>
</dbReference>
<keyword evidence="3" id="KW-1185">Reference proteome</keyword>
<organism evidence="4">
    <name type="scientific">Haemonchus placei</name>
    <name type="common">Barber's pole worm</name>
    <dbReference type="NCBI Taxonomy" id="6290"/>
    <lineage>
        <taxon>Eukaryota</taxon>
        <taxon>Metazoa</taxon>
        <taxon>Ecdysozoa</taxon>
        <taxon>Nematoda</taxon>
        <taxon>Chromadorea</taxon>
        <taxon>Rhabditida</taxon>
        <taxon>Rhabditina</taxon>
        <taxon>Rhabditomorpha</taxon>
        <taxon>Strongyloidea</taxon>
        <taxon>Trichostrongylidae</taxon>
        <taxon>Haemonchus</taxon>
    </lineage>
</organism>
<evidence type="ECO:0000256" key="1">
    <source>
        <dbReference type="SAM" id="MobiDB-lite"/>
    </source>
</evidence>
<dbReference type="GO" id="GO:0005886">
    <property type="term" value="C:plasma membrane"/>
    <property type="evidence" value="ECO:0007669"/>
    <property type="project" value="TreeGrafter"/>
</dbReference>
<dbReference type="WBParaSite" id="HPLM_0000005601-mRNA-1">
    <property type="protein sequence ID" value="HPLM_0000005601-mRNA-1"/>
    <property type="gene ID" value="HPLM_0000005601"/>
</dbReference>
<name>A0A0N4VS01_HAEPC</name>
<protein>
    <submittedName>
        <fullName evidence="4">SCHIP-1 domain-containing protein</fullName>
    </submittedName>
</protein>
<accession>A0A0N4VS01</accession>